<proteinExistence type="inferred from homology"/>
<dbReference type="AlphaFoldDB" id="B4N2X7"/>
<dbReference type="OrthoDB" id="6414167at2759"/>
<feature type="transmembrane region" description="Helical" evidence="6">
    <location>
        <begin position="536"/>
        <end position="553"/>
    </location>
</feature>
<evidence type="ECO:0000256" key="1">
    <source>
        <dbReference type="ARBA" id="ARBA00004141"/>
    </source>
</evidence>
<feature type="transmembrane region" description="Helical" evidence="6">
    <location>
        <begin position="691"/>
        <end position="711"/>
    </location>
</feature>
<dbReference type="FunCoup" id="B4N2X7">
    <property type="interactions" value="63"/>
</dbReference>
<feature type="transmembrane region" description="Helical" evidence="6">
    <location>
        <begin position="559"/>
        <end position="580"/>
    </location>
</feature>
<dbReference type="SUPFAM" id="SSF103473">
    <property type="entry name" value="MFS general substrate transporter"/>
    <property type="match status" value="2"/>
</dbReference>
<evidence type="ECO:0000259" key="7">
    <source>
        <dbReference type="Pfam" id="PF12832"/>
    </source>
</evidence>
<feature type="transmembrane region" description="Helical" evidence="6">
    <location>
        <begin position="616"/>
        <end position="640"/>
    </location>
</feature>
<dbReference type="PANTHER" id="PTHR16172">
    <property type="entry name" value="MAJOR FACILITATOR SUPERFAMILY DOMAIN-CONTAINING PROTEIN 6-LIKE"/>
    <property type="match status" value="1"/>
</dbReference>
<feature type="transmembrane region" description="Helical" evidence="6">
    <location>
        <begin position="652"/>
        <end position="671"/>
    </location>
</feature>
<dbReference type="HOGENOM" id="CLU_449208_0_0_1"/>
<keyword evidence="3 6" id="KW-0812">Transmembrane</keyword>
<dbReference type="PANTHER" id="PTHR16172:SF27">
    <property type="entry name" value="FI19426P1"/>
    <property type="match status" value="1"/>
</dbReference>
<feature type="transmembrane region" description="Helical" evidence="6">
    <location>
        <begin position="20"/>
        <end position="38"/>
    </location>
</feature>
<feature type="transmembrane region" description="Helical" evidence="6">
    <location>
        <begin position="89"/>
        <end position="108"/>
    </location>
</feature>
<evidence type="ECO:0000256" key="6">
    <source>
        <dbReference type="SAM" id="Phobius"/>
    </source>
</evidence>
<feature type="transmembrane region" description="Helical" evidence="6">
    <location>
        <begin position="50"/>
        <end position="68"/>
    </location>
</feature>
<dbReference type="InterPro" id="IPR051717">
    <property type="entry name" value="MFS_MFSD6"/>
</dbReference>
<reference evidence="8 9" key="1">
    <citation type="journal article" date="2007" name="Nature">
        <title>Evolution of genes and genomes on the Drosophila phylogeny.</title>
        <authorList>
            <consortium name="Drosophila 12 Genomes Consortium"/>
            <person name="Clark A.G."/>
            <person name="Eisen M.B."/>
            <person name="Smith D.R."/>
            <person name="Bergman C.M."/>
            <person name="Oliver B."/>
            <person name="Markow T.A."/>
            <person name="Kaufman T.C."/>
            <person name="Kellis M."/>
            <person name="Gelbart W."/>
            <person name="Iyer V.N."/>
            <person name="Pollard D.A."/>
            <person name="Sackton T.B."/>
            <person name="Larracuente A.M."/>
            <person name="Singh N.D."/>
            <person name="Abad J.P."/>
            <person name="Abt D.N."/>
            <person name="Adryan B."/>
            <person name="Aguade M."/>
            <person name="Akashi H."/>
            <person name="Anderson W.W."/>
            <person name="Aquadro C.F."/>
            <person name="Ardell D.H."/>
            <person name="Arguello R."/>
            <person name="Artieri C.G."/>
            <person name="Barbash D.A."/>
            <person name="Barker D."/>
            <person name="Barsanti P."/>
            <person name="Batterham P."/>
            <person name="Batzoglou S."/>
            <person name="Begun D."/>
            <person name="Bhutkar A."/>
            <person name="Blanco E."/>
            <person name="Bosak S.A."/>
            <person name="Bradley R.K."/>
            <person name="Brand A.D."/>
            <person name="Brent M.R."/>
            <person name="Brooks A.N."/>
            <person name="Brown R.H."/>
            <person name="Butlin R.K."/>
            <person name="Caggese C."/>
            <person name="Calvi B.R."/>
            <person name="Bernardo de Carvalho A."/>
            <person name="Caspi A."/>
            <person name="Castrezana S."/>
            <person name="Celniker S.E."/>
            <person name="Chang J.L."/>
            <person name="Chapple C."/>
            <person name="Chatterji S."/>
            <person name="Chinwalla A."/>
            <person name="Civetta A."/>
            <person name="Clifton S.W."/>
            <person name="Comeron J.M."/>
            <person name="Costello J.C."/>
            <person name="Coyne J.A."/>
            <person name="Daub J."/>
            <person name="David R.G."/>
            <person name="Delcher A.L."/>
            <person name="Delehaunty K."/>
            <person name="Do C.B."/>
            <person name="Ebling H."/>
            <person name="Edwards K."/>
            <person name="Eickbush T."/>
            <person name="Evans J.D."/>
            <person name="Filipski A."/>
            <person name="Findeiss S."/>
            <person name="Freyhult E."/>
            <person name="Fulton L."/>
            <person name="Fulton R."/>
            <person name="Garcia A.C."/>
            <person name="Gardiner A."/>
            <person name="Garfield D.A."/>
            <person name="Garvin B.E."/>
            <person name="Gibson G."/>
            <person name="Gilbert D."/>
            <person name="Gnerre S."/>
            <person name="Godfrey J."/>
            <person name="Good R."/>
            <person name="Gotea V."/>
            <person name="Gravely B."/>
            <person name="Greenberg A.J."/>
            <person name="Griffiths-Jones S."/>
            <person name="Gross S."/>
            <person name="Guigo R."/>
            <person name="Gustafson E.A."/>
            <person name="Haerty W."/>
            <person name="Hahn M.W."/>
            <person name="Halligan D.L."/>
            <person name="Halpern A.L."/>
            <person name="Halter G.M."/>
            <person name="Han M.V."/>
            <person name="Heger A."/>
            <person name="Hillier L."/>
            <person name="Hinrichs A.S."/>
            <person name="Holmes I."/>
            <person name="Hoskins R.A."/>
            <person name="Hubisz M.J."/>
            <person name="Hultmark D."/>
            <person name="Huntley M.A."/>
            <person name="Jaffe D.B."/>
            <person name="Jagadeeshan S."/>
            <person name="Jeck W.R."/>
            <person name="Johnson J."/>
            <person name="Jones C.D."/>
            <person name="Jordan W.C."/>
            <person name="Karpen G.H."/>
            <person name="Kataoka E."/>
            <person name="Keightley P.D."/>
            <person name="Kheradpour P."/>
            <person name="Kirkness E.F."/>
            <person name="Koerich L.B."/>
            <person name="Kristiansen K."/>
            <person name="Kudrna D."/>
            <person name="Kulathinal R.J."/>
            <person name="Kumar S."/>
            <person name="Kwok R."/>
            <person name="Lander E."/>
            <person name="Langley C.H."/>
            <person name="Lapoint R."/>
            <person name="Lazzaro B.P."/>
            <person name="Lee S.J."/>
            <person name="Levesque L."/>
            <person name="Li R."/>
            <person name="Lin C.F."/>
            <person name="Lin M.F."/>
            <person name="Lindblad-Toh K."/>
            <person name="Llopart A."/>
            <person name="Long M."/>
            <person name="Low L."/>
            <person name="Lozovsky E."/>
            <person name="Lu J."/>
            <person name="Luo M."/>
            <person name="Machado C.A."/>
            <person name="Makalowski W."/>
            <person name="Marzo M."/>
            <person name="Matsuda M."/>
            <person name="Matzkin L."/>
            <person name="McAllister B."/>
            <person name="McBride C.S."/>
            <person name="McKernan B."/>
            <person name="McKernan K."/>
            <person name="Mendez-Lago M."/>
            <person name="Minx P."/>
            <person name="Mollenhauer M.U."/>
            <person name="Montooth K."/>
            <person name="Mount S.M."/>
            <person name="Mu X."/>
            <person name="Myers E."/>
            <person name="Negre B."/>
            <person name="Newfeld S."/>
            <person name="Nielsen R."/>
            <person name="Noor M.A."/>
            <person name="O'Grady P."/>
            <person name="Pachter L."/>
            <person name="Papaceit M."/>
            <person name="Parisi M.J."/>
            <person name="Parisi M."/>
            <person name="Parts L."/>
            <person name="Pedersen J.S."/>
            <person name="Pesole G."/>
            <person name="Phillippy A.M."/>
            <person name="Ponting C.P."/>
            <person name="Pop M."/>
            <person name="Porcelli D."/>
            <person name="Powell J.R."/>
            <person name="Prohaska S."/>
            <person name="Pruitt K."/>
            <person name="Puig M."/>
            <person name="Quesneville H."/>
            <person name="Ram K.R."/>
            <person name="Rand D."/>
            <person name="Rasmussen M.D."/>
            <person name="Reed L.K."/>
            <person name="Reenan R."/>
            <person name="Reily A."/>
            <person name="Remington K.A."/>
            <person name="Rieger T.T."/>
            <person name="Ritchie M.G."/>
            <person name="Robin C."/>
            <person name="Rogers Y.H."/>
            <person name="Rohde C."/>
            <person name="Rozas J."/>
            <person name="Rubenfield M.J."/>
            <person name="Ruiz A."/>
            <person name="Russo S."/>
            <person name="Salzberg S.L."/>
            <person name="Sanchez-Gracia A."/>
            <person name="Saranga D.J."/>
            <person name="Sato H."/>
            <person name="Schaeffer S.W."/>
            <person name="Schatz M.C."/>
            <person name="Schlenke T."/>
            <person name="Schwartz R."/>
            <person name="Segarra C."/>
            <person name="Singh R.S."/>
            <person name="Sirot L."/>
            <person name="Sirota M."/>
            <person name="Sisneros N.B."/>
            <person name="Smith C.D."/>
            <person name="Smith T.F."/>
            <person name="Spieth J."/>
            <person name="Stage D.E."/>
            <person name="Stark A."/>
            <person name="Stephan W."/>
            <person name="Strausberg R.L."/>
            <person name="Strempel S."/>
            <person name="Sturgill D."/>
            <person name="Sutton G."/>
            <person name="Sutton G.G."/>
            <person name="Tao W."/>
            <person name="Teichmann S."/>
            <person name="Tobari Y.N."/>
            <person name="Tomimura Y."/>
            <person name="Tsolas J.M."/>
            <person name="Valente V.L."/>
            <person name="Venter E."/>
            <person name="Venter J.C."/>
            <person name="Vicario S."/>
            <person name="Vieira F.G."/>
            <person name="Vilella A.J."/>
            <person name="Villasante A."/>
            <person name="Walenz B."/>
            <person name="Wang J."/>
            <person name="Wasserman M."/>
            <person name="Watts T."/>
            <person name="Wilson D."/>
            <person name="Wilson R.K."/>
            <person name="Wing R.A."/>
            <person name="Wolfner M.F."/>
            <person name="Wong A."/>
            <person name="Wong G.K."/>
            <person name="Wu C.I."/>
            <person name="Wu G."/>
            <person name="Yamamoto D."/>
            <person name="Yang H.P."/>
            <person name="Yang S.P."/>
            <person name="Yorke J.A."/>
            <person name="Yoshida K."/>
            <person name="Zdobnov E."/>
            <person name="Zhang P."/>
            <person name="Zhang Y."/>
            <person name="Zimin A.V."/>
            <person name="Baldwin J."/>
            <person name="Abdouelleil A."/>
            <person name="Abdulkadir J."/>
            <person name="Abebe A."/>
            <person name="Abera B."/>
            <person name="Abreu J."/>
            <person name="Acer S.C."/>
            <person name="Aftuck L."/>
            <person name="Alexander A."/>
            <person name="An P."/>
            <person name="Anderson E."/>
            <person name="Anderson S."/>
            <person name="Arachi H."/>
            <person name="Azer M."/>
            <person name="Bachantsang P."/>
            <person name="Barry A."/>
            <person name="Bayul T."/>
            <person name="Berlin A."/>
            <person name="Bessette D."/>
            <person name="Bloom T."/>
            <person name="Blye J."/>
            <person name="Boguslavskiy L."/>
            <person name="Bonnet C."/>
            <person name="Boukhgalter B."/>
            <person name="Bourzgui I."/>
            <person name="Brown A."/>
            <person name="Cahill P."/>
            <person name="Channer S."/>
            <person name="Cheshatsang Y."/>
            <person name="Chuda L."/>
            <person name="Citroen M."/>
            <person name="Collymore A."/>
            <person name="Cooke P."/>
            <person name="Costello M."/>
            <person name="D'Aco K."/>
            <person name="Daza R."/>
            <person name="De Haan G."/>
            <person name="DeGray S."/>
            <person name="DeMaso C."/>
            <person name="Dhargay N."/>
            <person name="Dooley K."/>
            <person name="Dooley E."/>
            <person name="Doricent M."/>
            <person name="Dorje P."/>
            <person name="Dorjee K."/>
            <person name="Dupes A."/>
            <person name="Elong R."/>
            <person name="Falk J."/>
            <person name="Farina A."/>
            <person name="Faro S."/>
            <person name="Ferguson D."/>
            <person name="Fisher S."/>
            <person name="Foley C.D."/>
            <person name="Franke A."/>
            <person name="Friedrich D."/>
            <person name="Gadbois L."/>
            <person name="Gearin G."/>
            <person name="Gearin C.R."/>
            <person name="Giannoukos G."/>
            <person name="Goode T."/>
            <person name="Graham J."/>
            <person name="Grandbois E."/>
            <person name="Grewal S."/>
            <person name="Gyaltsen K."/>
            <person name="Hafez N."/>
            <person name="Hagos B."/>
            <person name="Hall J."/>
            <person name="Henson C."/>
            <person name="Hollinger A."/>
            <person name="Honan T."/>
            <person name="Huard M.D."/>
            <person name="Hughes L."/>
            <person name="Hurhula B."/>
            <person name="Husby M.E."/>
            <person name="Kamat A."/>
            <person name="Kanga B."/>
            <person name="Kashin S."/>
            <person name="Khazanovich D."/>
            <person name="Kisner P."/>
            <person name="Lance K."/>
            <person name="Lara M."/>
            <person name="Lee W."/>
            <person name="Lennon N."/>
            <person name="Letendre F."/>
            <person name="LeVine R."/>
            <person name="Lipovsky A."/>
            <person name="Liu X."/>
            <person name="Liu J."/>
            <person name="Liu S."/>
            <person name="Lokyitsang T."/>
            <person name="Lokyitsang Y."/>
            <person name="Lubonja R."/>
            <person name="Lui A."/>
            <person name="MacDonald P."/>
            <person name="Magnisalis V."/>
            <person name="Maru K."/>
            <person name="Matthews C."/>
            <person name="McCusker W."/>
            <person name="McDonough S."/>
            <person name="Mehta T."/>
            <person name="Meldrim J."/>
            <person name="Meneus L."/>
            <person name="Mihai O."/>
            <person name="Mihalev A."/>
            <person name="Mihova T."/>
            <person name="Mittelman R."/>
            <person name="Mlenga V."/>
            <person name="Montmayeur A."/>
            <person name="Mulrain L."/>
            <person name="Navidi A."/>
            <person name="Naylor J."/>
            <person name="Negash T."/>
            <person name="Nguyen T."/>
            <person name="Nguyen N."/>
            <person name="Nicol R."/>
            <person name="Norbu C."/>
            <person name="Norbu N."/>
            <person name="Novod N."/>
            <person name="O'Neill B."/>
            <person name="Osman S."/>
            <person name="Markiewicz E."/>
            <person name="Oyono O.L."/>
            <person name="Patti C."/>
            <person name="Phunkhang P."/>
            <person name="Pierre F."/>
            <person name="Priest M."/>
            <person name="Raghuraman S."/>
            <person name="Rege F."/>
            <person name="Reyes R."/>
            <person name="Rise C."/>
            <person name="Rogov P."/>
            <person name="Ross K."/>
            <person name="Ryan E."/>
            <person name="Settipalli S."/>
            <person name="Shea T."/>
            <person name="Sherpa N."/>
            <person name="Shi L."/>
            <person name="Shih D."/>
            <person name="Sparrow T."/>
            <person name="Spaulding J."/>
            <person name="Stalker J."/>
            <person name="Stange-Thomann N."/>
            <person name="Stavropoulos S."/>
            <person name="Stone C."/>
            <person name="Strader C."/>
            <person name="Tesfaye S."/>
            <person name="Thomson T."/>
            <person name="Thoulutsang Y."/>
            <person name="Thoulutsang D."/>
            <person name="Topham K."/>
            <person name="Topping I."/>
            <person name="Tsamla T."/>
            <person name="Vassiliev H."/>
            <person name="Vo A."/>
            <person name="Wangchuk T."/>
            <person name="Wangdi T."/>
            <person name="Weiand M."/>
            <person name="Wilkinson J."/>
            <person name="Wilson A."/>
            <person name="Yadav S."/>
            <person name="Young G."/>
            <person name="Yu Q."/>
            <person name="Zembek L."/>
            <person name="Zhong D."/>
            <person name="Zimmer A."/>
            <person name="Zwirko Z."/>
            <person name="Jaffe D.B."/>
            <person name="Alvarez P."/>
            <person name="Brockman W."/>
            <person name="Butler J."/>
            <person name="Chin C."/>
            <person name="Gnerre S."/>
            <person name="Grabherr M."/>
            <person name="Kleber M."/>
            <person name="Mauceli E."/>
            <person name="MacCallum I."/>
        </authorList>
    </citation>
    <scope>NUCLEOTIDE SEQUENCE [LARGE SCALE GENOMIC DNA]</scope>
    <source>
        <strain evidence="9">Tucson 14030-0811.24</strain>
    </source>
</reference>
<protein>
    <recommendedName>
        <fullName evidence="7">Major facilitator superfamily associated domain-containing protein</fullName>
    </recommendedName>
</protein>
<dbReference type="KEGG" id="dwi:6645137"/>
<keyword evidence="9" id="KW-1185">Reference proteome</keyword>
<feature type="domain" description="Major facilitator superfamily associated" evidence="7">
    <location>
        <begin position="16"/>
        <end position="672"/>
    </location>
</feature>
<dbReference type="eggNOG" id="KOG3762">
    <property type="taxonomic scope" value="Eukaryota"/>
</dbReference>
<organism evidence="8 9">
    <name type="scientific">Drosophila willistoni</name>
    <name type="common">Fruit fly</name>
    <dbReference type="NCBI Taxonomy" id="7260"/>
    <lineage>
        <taxon>Eukaryota</taxon>
        <taxon>Metazoa</taxon>
        <taxon>Ecdysozoa</taxon>
        <taxon>Arthropoda</taxon>
        <taxon>Hexapoda</taxon>
        <taxon>Insecta</taxon>
        <taxon>Pterygota</taxon>
        <taxon>Neoptera</taxon>
        <taxon>Endopterygota</taxon>
        <taxon>Diptera</taxon>
        <taxon>Brachycera</taxon>
        <taxon>Muscomorpha</taxon>
        <taxon>Ephydroidea</taxon>
        <taxon>Drosophilidae</taxon>
        <taxon>Drosophila</taxon>
        <taxon>Sophophora</taxon>
    </lineage>
</organism>
<evidence type="ECO:0000256" key="4">
    <source>
        <dbReference type="ARBA" id="ARBA00022989"/>
    </source>
</evidence>
<dbReference type="Gene3D" id="1.20.1250.20">
    <property type="entry name" value="MFS general substrate transporter like domains"/>
    <property type="match status" value="1"/>
</dbReference>
<comment type="subcellular location">
    <subcellularLocation>
        <location evidence="1">Membrane</location>
        <topology evidence="1">Multi-pass membrane protein</topology>
    </subcellularLocation>
</comment>
<feature type="transmembrane region" description="Helical" evidence="6">
    <location>
        <begin position="454"/>
        <end position="474"/>
    </location>
</feature>
<accession>B4N2X7</accession>
<evidence type="ECO:0000256" key="2">
    <source>
        <dbReference type="ARBA" id="ARBA00005241"/>
    </source>
</evidence>
<comment type="similarity">
    <text evidence="2">Belongs to the major facilitator superfamily. MFSD6 family.</text>
</comment>
<dbReference type="Pfam" id="PF12832">
    <property type="entry name" value="MFS_1_like"/>
    <property type="match status" value="1"/>
</dbReference>
<feature type="transmembrane region" description="Helical" evidence="6">
    <location>
        <begin position="592"/>
        <end position="610"/>
    </location>
</feature>
<feature type="transmembrane region" description="Helical" evidence="6">
    <location>
        <begin position="481"/>
        <end position="501"/>
    </location>
</feature>
<dbReference type="STRING" id="7260.B4N2X7"/>
<keyword evidence="4 6" id="KW-1133">Transmembrane helix</keyword>
<dbReference type="InterPro" id="IPR036259">
    <property type="entry name" value="MFS_trans_sf"/>
</dbReference>
<sequence>MGFLVDKKPRINRTLISLKFVVFFVISGLTALHVLHATKPLLLGLNFSEYRTISILAPFISILGPLIAGPWADRLAAKNPNTFGRTLRLLTALFLLITALIYSCLFAIPDVDRRSVHESKVSFGCDASGAILFQERCDNSPNGTCKSWDQKMGKINLTGCTYSCQNPNTHENMYQAWVKEVPTPGPSTEQSSEFEYDDETASAVTESLRTKRDKEFDPLDPMADLAADSAGVETVSSEDHLTRLARQIKNAAAVAKVYVEPPHLCITERNEEGQNVVKQCHVYTEDTENILVQATLGSPLPTQVKSVEIVQVRYPIGDNSTLAPESEEQRKISSTSAEHYNLTRIVEFCQYPLEGFQCHIPDDQVLYMQGKKNSSNCKPMIKCQVINPYHDDSVLADSECRNSTGTVKETLVGYTIIRLLGDIFPMAALTLLNTAIVIAVRETSEGRGEVCRQYVWGAIGYVVLFSPLDLFFIHNAPNQDAALAALIILIVCFVIGALILLSASQMPLSPPEWWWHTKTGMLVVPMSAIRRYSPEILVLTLVSILFGTFWSSIHSFLNWTFTDVNAICYSGLLLVLLLFFNVDKFIEYCGHSNIFIAGFAIFVIRFTALSDVDCQWLTIVMESIEPAVIGLIWITIILYMRHAMPRKLTATGQAIAVLAFFGLGKGFGALIGLAREEKNPKLEVWHCTYQWLAIIACIVALVYFIIYNLILAPRCTAKAQHSEELISGSASQNFGQSAAGGGGVGASNGNGAGNGAGASLNGNGNGSYSPLRVYHNERGKKGQFRY</sequence>
<evidence type="ECO:0000256" key="5">
    <source>
        <dbReference type="ARBA" id="ARBA00023136"/>
    </source>
</evidence>
<evidence type="ECO:0000313" key="9">
    <source>
        <dbReference type="Proteomes" id="UP000007798"/>
    </source>
</evidence>
<evidence type="ECO:0000313" key="8">
    <source>
        <dbReference type="EMBL" id="EDW78716.2"/>
    </source>
</evidence>
<gene>
    <name evidence="8" type="primary">Dwil\GK12581</name>
    <name evidence="8" type="ORF">Dwil_GK12581</name>
</gene>
<dbReference type="GO" id="GO:0016020">
    <property type="term" value="C:membrane"/>
    <property type="evidence" value="ECO:0007669"/>
    <property type="project" value="UniProtKB-SubCell"/>
</dbReference>
<dbReference type="InParanoid" id="B4N2X7"/>
<dbReference type="EMBL" id="CH964062">
    <property type="protein sequence ID" value="EDW78716.2"/>
    <property type="molecule type" value="Genomic_DNA"/>
</dbReference>
<name>B4N2X7_DROWI</name>
<evidence type="ECO:0000256" key="3">
    <source>
        <dbReference type="ARBA" id="ARBA00022692"/>
    </source>
</evidence>
<keyword evidence="5 6" id="KW-0472">Membrane</keyword>
<dbReference type="InterPro" id="IPR024989">
    <property type="entry name" value="MFS_assoc_dom"/>
</dbReference>
<dbReference type="Proteomes" id="UP000007798">
    <property type="component" value="Unassembled WGS sequence"/>
</dbReference>